<keyword evidence="2" id="KW-1185">Reference proteome</keyword>
<evidence type="ECO:0008006" key="3">
    <source>
        <dbReference type="Google" id="ProtNLM"/>
    </source>
</evidence>
<evidence type="ECO:0000313" key="1">
    <source>
        <dbReference type="EMBL" id="GGA55902.1"/>
    </source>
</evidence>
<name>A0ABQ1H342_9SPHN</name>
<organism evidence="1 2">
    <name type="scientific">Sphingomonas psychrolutea</name>
    <dbReference type="NCBI Taxonomy" id="1259676"/>
    <lineage>
        <taxon>Bacteria</taxon>
        <taxon>Pseudomonadati</taxon>
        <taxon>Pseudomonadota</taxon>
        <taxon>Alphaproteobacteria</taxon>
        <taxon>Sphingomonadales</taxon>
        <taxon>Sphingomonadaceae</taxon>
        <taxon>Sphingomonas</taxon>
    </lineage>
</organism>
<protein>
    <recommendedName>
        <fullName evidence="3">PqqD family protein</fullName>
    </recommendedName>
</protein>
<dbReference type="InterPro" id="IPR041881">
    <property type="entry name" value="PqqD_sf"/>
</dbReference>
<comment type="caution">
    <text evidence="1">The sequence shown here is derived from an EMBL/GenBank/DDBJ whole genome shotgun (WGS) entry which is preliminary data.</text>
</comment>
<gene>
    <name evidence="1" type="ORF">GCM10011395_27910</name>
</gene>
<dbReference type="Pfam" id="PF05402">
    <property type="entry name" value="PqqD"/>
    <property type="match status" value="1"/>
</dbReference>
<dbReference type="EMBL" id="BMDW01000019">
    <property type="protein sequence ID" value="GGA55902.1"/>
    <property type="molecule type" value="Genomic_DNA"/>
</dbReference>
<dbReference type="RefSeq" id="WP_188448528.1">
    <property type="nucleotide sequence ID" value="NZ_BMDW01000019.1"/>
</dbReference>
<dbReference type="InterPro" id="IPR008792">
    <property type="entry name" value="PQQD"/>
</dbReference>
<sequence length="86" mass="9638">MSISKQGDWISAKVGDEIVMMSAEEGKYIGLNDVGARIWELLDESKTRDALEARLLEEFDVTPDACRAELDSFLTKLAEFRAITLN</sequence>
<evidence type="ECO:0000313" key="2">
    <source>
        <dbReference type="Proteomes" id="UP000618591"/>
    </source>
</evidence>
<accession>A0ABQ1H342</accession>
<dbReference type="Gene3D" id="1.10.10.1150">
    <property type="entry name" value="Coenzyme PQQ synthesis protein D (PqqD)"/>
    <property type="match status" value="1"/>
</dbReference>
<dbReference type="Proteomes" id="UP000618591">
    <property type="component" value="Unassembled WGS sequence"/>
</dbReference>
<reference evidence="2" key="1">
    <citation type="journal article" date="2019" name="Int. J. Syst. Evol. Microbiol.">
        <title>The Global Catalogue of Microorganisms (GCM) 10K type strain sequencing project: providing services to taxonomists for standard genome sequencing and annotation.</title>
        <authorList>
            <consortium name="The Broad Institute Genomics Platform"/>
            <consortium name="The Broad Institute Genome Sequencing Center for Infectious Disease"/>
            <person name="Wu L."/>
            <person name="Ma J."/>
        </authorList>
    </citation>
    <scope>NUCLEOTIDE SEQUENCE [LARGE SCALE GENOMIC DNA]</scope>
    <source>
        <strain evidence="2">CGMCC 1.10106</strain>
    </source>
</reference>
<proteinExistence type="predicted"/>